<evidence type="ECO:0000313" key="2">
    <source>
        <dbReference type="EMBL" id="KAK0750324.1"/>
    </source>
</evidence>
<dbReference type="EMBL" id="JAUKUD010000003">
    <property type="protein sequence ID" value="KAK0750324.1"/>
    <property type="molecule type" value="Genomic_DNA"/>
</dbReference>
<keyword evidence="3" id="KW-1185">Reference proteome</keyword>
<feature type="region of interest" description="Disordered" evidence="1">
    <location>
        <begin position="92"/>
        <end position="139"/>
    </location>
</feature>
<sequence length="176" mass="18466">MPRVPSTRDVLPGARVNIVLKEDQPTGRTVVGVVQDVLTRGNHPRGIKVRLADGRVGRVQTMATGGEKTSFIPTEIDDDGAGPSAQLRELFPRGRSDVPPAPEVGLDAYIKPGRQRKGRRGKAGTGTSTSTEAGSSTVVEAADDVVAGETTTCPVCGEFEGDEAAVAHHVATHFDD</sequence>
<dbReference type="InterPro" id="IPR019240">
    <property type="entry name" value="DUF2196"/>
</dbReference>
<protein>
    <recommendedName>
        <fullName evidence="4">YwbE family protein</fullName>
    </recommendedName>
</protein>
<organism evidence="2 3">
    <name type="scientific">Schizothecium vesticola</name>
    <dbReference type="NCBI Taxonomy" id="314040"/>
    <lineage>
        <taxon>Eukaryota</taxon>
        <taxon>Fungi</taxon>
        <taxon>Dikarya</taxon>
        <taxon>Ascomycota</taxon>
        <taxon>Pezizomycotina</taxon>
        <taxon>Sordariomycetes</taxon>
        <taxon>Sordariomycetidae</taxon>
        <taxon>Sordariales</taxon>
        <taxon>Schizotheciaceae</taxon>
        <taxon>Schizothecium</taxon>
    </lineage>
</organism>
<feature type="compositionally biased region" description="Low complexity" evidence="1">
    <location>
        <begin position="125"/>
        <end position="139"/>
    </location>
</feature>
<evidence type="ECO:0000313" key="3">
    <source>
        <dbReference type="Proteomes" id="UP001172155"/>
    </source>
</evidence>
<dbReference type="AlphaFoldDB" id="A0AA40F3C7"/>
<dbReference type="Pfam" id="PF09962">
    <property type="entry name" value="DUF2196"/>
    <property type="match status" value="1"/>
</dbReference>
<dbReference type="PANTHER" id="PTHR40069:SF1">
    <property type="entry name" value="YWBE PROTEIN"/>
    <property type="match status" value="1"/>
</dbReference>
<proteinExistence type="predicted"/>
<dbReference type="Proteomes" id="UP001172155">
    <property type="component" value="Unassembled WGS sequence"/>
</dbReference>
<dbReference type="NCBIfam" id="TIGR03833">
    <property type="entry name" value="YwbE family protein"/>
    <property type="match status" value="1"/>
</dbReference>
<evidence type="ECO:0000256" key="1">
    <source>
        <dbReference type="SAM" id="MobiDB-lite"/>
    </source>
</evidence>
<name>A0AA40F3C7_9PEZI</name>
<comment type="caution">
    <text evidence="2">The sequence shown here is derived from an EMBL/GenBank/DDBJ whole genome shotgun (WGS) entry which is preliminary data.</text>
</comment>
<reference evidence="2" key="1">
    <citation type="submission" date="2023-06" db="EMBL/GenBank/DDBJ databases">
        <title>Genome-scale phylogeny and comparative genomics of the fungal order Sordariales.</title>
        <authorList>
            <consortium name="Lawrence Berkeley National Laboratory"/>
            <person name="Hensen N."/>
            <person name="Bonometti L."/>
            <person name="Westerberg I."/>
            <person name="Brannstrom I.O."/>
            <person name="Guillou S."/>
            <person name="Cros-Aarteil S."/>
            <person name="Calhoun S."/>
            <person name="Haridas S."/>
            <person name="Kuo A."/>
            <person name="Mondo S."/>
            <person name="Pangilinan J."/>
            <person name="Riley R."/>
            <person name="LaButti K."/>
            <person name="Andreopoulos B."/>
            <person name="Lipzen A."/>
            <person name="Chen C."/>
            <person name="Yanf M."/>
            <person name="Daum C."/>
            <person name="Ng V."/>
            <person name="Clum A."/>
            <person name="Steindorff A."/>
            <person name="Ohm R."/>
            <person name="Martin F."/>
            <person name="Silar P."/>
            <person name="Natvig D."/>
            <person name="Lalanne C."/>
            <person name="Gautier V."/>
            <person name="Ament-velasquez S.L."/>
            <person name="Kruys A."/>
            <person name="Hutchinson M.I."/>
            <person name="Powell A.J."/>
            <person name="Barry K."/>
            <person name="Miller A.N."/>
            <person name="Grigoriev I.V."/>
            <person name="Debuchy R."/>
            <person name="Gladieux P."/>
            <person name="Thoren M.H."/>
            <person name="Johannesson H."/>
        </authorList>
    </citation>
    <scope>NUCLEOTIDE SEQUENCE</scope>
    <source>
        <strain evidence="2">SMH3187-1</strain>
    </source>
</reference>
<evidence type="ECO:0008006" key="4">
    <source>
        <dbReference type="Google" id="ProtNLM"/>
    </source>
</evidence>
<gene>
    <name evidence="2" type="ORF">B0T18DRAFT_428286</name>
</gene>
<dbReference type="PANTHER" id="PTHR40069">
    <property type="entry name" value="YWBE PROTEIN"/>
    <property type="match status" value="1"/>
</dbReference>
<feature type="compositionally biased region" description="Basic residues" evidence="1">
    <location>
        <begin position="113"/>
        <end position="122"/>
    </location>
</feature>
<accession>A0AA40F3C7</accession>